<evidence type="ECO:0000259" key="2">
    <source>
        <dbReference type="PROSITE" id="PS50076"/>
    </source>
</evidence>
<organism evidence="3 4">
    <name type="scientific">Funneliformis mosseae</name>
    <name type="common">Endomycorrhizal fungus</name>
    <name type="synonym">Glomus mosseae</name>
    <dbReference type="NCBI Taxonomy" id="27381"/>
    <lineage>
        <taxon>Eukaryota</taxon>
        <taxon>Fungi</taxon>
        <taxon>Fungi incertae sedis</taxon>
        <taxon>Mucoromycota</taxon>
        <taxon>Glomeromycotina</taxon>
        <taxon>Glomeromycetes</taxon>
        <taxon>Glomerales</taxon>
        <taxon>Glomeraceae</taxon>
        <taxon>Funneliformis</taxon>
    </lineage>
</organism>
<dbReference type="SMART" id="SM00271">
    <property type="entry name" value="DnaJ"/>
    <property type="match status" value="1"/>
</dbReference>
<feature type="compositionally biased region" description="Low complexity" evidence="1">
    <location>
        <begin position="266"/>
        <end position="314"/>
    </location>
</feature>
<evidence type="ECO:0000313" key="4">
    <source>
        <dbReference type="Proteomes" id="UP000789375"/>
    </source>
</evidence>
<dbReference type="InterPro" id="IPR036869">
    <property type="entry name" value="J_dom_sf"/>
</dbReference>
<dbReference type="Pfam" id="PF00226">
    <property type="entry name" value="DnaJ"/>
    <property type="match status" value="1"/>
</dbReference>
<dbReference type="InterPro" id="IPR018253">
    <property type="entry name" value="DnaJ_domain_CS"/>
</dbReference>
<dbReference type="GO" id="GO:0051082">
    <property type="term" value="F:unfolded protein binding"/>
    <property type="evidence" value="ECO:0007669"/>
    <property type="project" value="InterPro"/>
</dbReference>
<reference evidence="3" key="1">
    <citation type="submission" date="2021-06" db="EMBL/GenBank/DDBJ databases">
        <authorList>
            <person name="Kallberg Y."/>
            <person name="Tangrot J."/>
            <person name="Rosling A."/>
        </authorList>
    </citation>
    <scope>NUCLEOTIDE SEQUENCE</scope>
    <source>
        <strain evidence="3">87-6 pot B 2015</strain>
    </source>
</reference>
<dbReference type="InterPro" id="IPR001623">
    <property type="entry name" value="DnaJ_domain"/>
</dbReference>
<dbReference type="PANTHER" id="PTHR45168">
    <property type="entry name" value="DNAJ HOMOLOG SUBFAMILY B MEMBER 2"/>
    <property type="match status" value="1"/>
</dbReference>
<gene>
    <name evidence="3" type="ORF">FMOSSE_LOCUS7871</name>
</gene>
<dbReference type="GO" id="GO:0030544">
    <property type="term" value="F:Hsp70 protein binding"/>
    <property type="evidence" value="ECO:0007669"/>
    <property type="project" value="InterPro"/>
</dbReference>
<dbReference type="SUPFAM" id="SSF46565">
    <property type="entry name" value="Chaperone J-domain"/>
    <property type="match status" value="1"/>
</dbReference>
<evidence type="ECO:0000313" key="3">
    <source>
        <dbReference type="EMBL" id="CAG8579373.1"/>
    </source>
</evidence>
<dbReference type="InterPro" id="IPR043183">
    <property type="entry name" value="DNJB2/6-like"/>
</dbReference>
<feature type="region of interest" description="Disordered" evidence="1">
    <location>
        <begin position="239"/>
        <end position="343"/>
    </location>
</feature>
<dbReference type="PROSITE" id="PS50076">
    <property type="entry name" value="DNAJ_2"/>
    <property type="match status" value="1"/>
</dbReference>
<evidence type="ECO:0000256" key="1">
    <source>
        <dbReference type="SAM" id="MobiDB-lite"/>
    </source>
</evidence>
<dbReference type="Gene3D" id="1.10.287.110">
    <property type="entry name" value="DnaJ domain"/>
    <property type="match status" value="1"/>
</dbReference>
<keyword evidence="4" id="KW-1185">Reference proteome</keyword>
<proteinExistence type="predicted"/>
<dbReference type="AlphaFoldDB" id="A0A9N9BXG2"/>
<dbReference type="PROSITE" id="PS00636">
    <property type="entry name" value="DNAJ_1"/>
    <property type="match status" value="1"/>
</dbReference>
<dbReference type="PANTHER" id="PTHR45168:SF3">
    <property type="entry name" value="DNAJ HEAT SHOCK PROTEIN FAMILY (HSP40) MEMBER B2"/>
    <property type="match status" value="1"/>
</dbReference>
<feature type="compositionally biased region" description="Low complexity" evidence="1">
    <location>
        <begin position="328"/>
        <end position="337"/>
    </location>
</feature>
<feature type="domain" description="J" evidence="2">
    <location>
        <begin position="2"/>
        <end position="68"/>
    </location>
</feature>
<dbReference type="CDD" id="cd06257">
    <property type="entry name" value="DnaJ"/>
    <property type="match status" value="1"/>
</dbReference>
<dbReference type="EMBL" id="CAJVPP010001930">
    <property type="protein sequence ID" value="CAG8579373.1"/>
    <property type="molecule type" value="Genomic_DNA"/>
</dbReference>
<sequence length="343" mass="38796">MSYYEILGIEVDASEDDIRKAYRKQALLWHPDKNVQRKEEAEAKFKKIAEAYEVLSDVDKRQIYNKYGEEGLKNGEPNEYERNNYTTNVDMREFLLFFHFHDPEEIFRSFFGGSLAEIFGGGGLGGMRGSLFNQSSFGMSPFGMGGLRSTAFDDPFLNPFGNAFGSFGNIGPSAATSSFSSFSSNSFSGGGQGGFVKQSTTTEFVNGVRKTTTKTEDAQGNVTVVTETSDGRRQVLNSRLSDAPHNVSHEIQGIPIQNEGLSRPRQSQFQGQQPPFQQFQQFQSQQSSFHPFQDQLSQHQQQFQQFQQQFQSQDPNSMYEQRSRGNRHSSNGHNNHGFFPRRR</sequence>
<name>A0A9N9BXG2_FUNMO</name>
<dbReference type="PRINTS" id="PR00625">
    <property type="entry name" value="JDOMAIN"/>
</dbReference>
<protein>
    <submittedName>
        <fullName evidence="3">8666_t:CDS:1</fullName>
    </submittedName>
</protein>
<comment type="caution">
    <text evidence="3">The sequence shown here is derived from an EMBL/GenBank/DDBJ whole genome shotgun (WGS) entry which is preliminary data.</text>
</comment>
<accession>A0A9N9BXG2</accession>
<dbReference type="Proteomes" id="UP000789375">
    <property type="component" value="Unassembled WGS sequence"/>
</dbReference>